<comment type="caution">
    <text evidence="1">The sequence shown here is derived from an EMBL/GenBank/DDBJ whole genome shotgun (WGS) entry which is preliminary data.</text>
</comment>
<dbReference type="Proteomes" id="UP001143910">
    <property type="component" value="Unassembled WGS sequence"/>
</dbReference>
<protein>
    <submittedName>
        <fullName evidence="1">Uncharacterized protein</fullName>
    </submittedName>
</protein>
<evidence type="ECO:0000313" key="1">
    <source>
        <dbReference type="EMBL" id="KAJ2967292.1"/>
    </source>
</evidence>
<gene>
    <name evidence="1" type="ORF">NQ176_g9732</name>
</gene>
<proteinExistence type="predicted"/>
<dbReference type="EMBL" id="JANJQO010002342">
    <property type="protein sequence ID" value="KAJ2967292.1"/>
    <property type="molecule type" value="Genomic_DNA"/>
</dbReference>
<organism evidence="1 2">
    <name type="scientific">Zarea fungicola</name>
    <dbReference type="NCBI Taxonomy" id="93591"/>
    <lineage>
        <taxon>Eukaryota</taxon>
        <taxon>Fungi</taxon>
        <taxon>Dikarya</taxon>
        <taxon>Ascomycota</taxon>
        <taxon>Pezizomycotina</taxon>
        <taxon>Sordariomycetes</taxon>
        <taxon>Hypocreomycetidae</taxon>
        <taxon>Hypocreales</taxon>
        <taxon>Cordycipitaceae</taxon>
        <taxon>Zarea</taxon>
    </lineage>
</organism>
<reference evidence="1" key="1">
    <citation type="submission" date="2022-08" db="EMBL/GenBank/DDBJ databases">
        <title>Genome Sequence of Lecanicillium fungicola.</title>
        <authorList>
            <person name="Buettner E."/>
        </authorList>
    </citation>
    <scope>NUCLEOTIDE SEQUENCE</scope>
    <source>
        <strain evidence="1">Babe33</strain>
    </source>
</reference>
<sequence>MTSERNTLEVPREPGWATSATPTLAGDDHGLEKTIPDDASTAAKTDSDTEKGTPEPSDELAEDEYPTGTKLIFIVVALVLAIFLLALDMTIVATAIPKITEEFKGLDKVGCPPGAKSTNTSLSRHPS</sequence>
<name>A0ACC1MKU5_9HYPO</name>
<evidence type="ECO:0000313" key="2">
    <source>
        <dbReference type="Proteomes" id="UP001143910"/>
    </source>
</evidence>
<accession>A0ACC1MKU5</accession>
<keyword evidence="2" id="KW-1185">Reference proteome</keyword>